<feature type="transmembrane region" description="Helical" evidence="1">
    <location>
        <begin position="137"/>
        <end position="158"/>
    </location>
</feature>
<evidence type="ECO:0000313" key="2">
    <source>
        <dbReference type="EMBL" id="CAE8586262.1"/>
    </source>
</evidence>
<comment type="caution">
    <text evidence="2">The sequence shown here is derived from an EMBL/GenBank/DDBJ whole genome shotgun (WGS) entry which is preliminary data.</text>
</comment>
<keyword evidence="1" id="KW-1133">Transmembrane helix</keyword>
<keyword evidence="3" id="KW-1185">Reference proteome</keyword>
<keyword evidence="1" id="KW-0472">Membrane</keyword>
<keyword evidence="1" id="KW-0812">Transmembrane</keyword>
<feature type="transmembrane region" description="Helical" evidence="1">
    <location>
        <begin position="24"/>
        <end position="43"/>
    </location>
</feature>
<evidence type="ECO:0000256" key="1">
    <source>
        <dbReference type="SAM" id="Phobius"/>
    </source>
</evidence>
<reference evidence="2" key="1">
    <citation type="submission" date="2021-02" db="EMBL/GenBank/DDBJ databases">
        <authorList>
            <person name="Dougan E. K."/>
            <person name="Rhodes N."/>
            <person name="Thang M."/>
            <person name="Chan C."/>
        </authorList>
    </citation>
    <scope>NUCLEOTIDE SEQUENCE</scope>
</reference>
<proteinExistence type="predicted"/>
<evidence type="ECO:0000313" key="3">
    <source>
        <dbReference type="Proteomes" id="UP000654075"/>
    </source>
</evidence>
<feature type="transmembrane region" description="Helical" evidence="1">
    <location>
        <begin position="108"/>
        <end position="131"/>
    </location>
</feature>
<accession>A0A813DCL8</accession>
<dbReference type="AlphaFoldDB" id="A0A813DCL8"/>
<name>A0A813DCL8_POLGL</name>
<dbReference type="Proteomes" id="UP000654075">
    <property type="component" value="Unassembled WGS sequence"/>
</dbReference>
<sequence length="167" mass="18221">MAQPPSEQKSWQGFEVCGCVPPRAGAVCAAFLLLTSQCGGWLVQAYRVFFLGVPTGLPSRFEMPLLVCFLLYSVLIGIAGVLGLIAAYQNTESSAVRFFNMSLHTLKLGVLLMIIYTICTFASGGVSAGLWCLLSFVVEYGFLAFLLKVIWNWVRFLYLSARGQSAA</sequence>
<feature type="transmembrane region" description="Helical" evidence="1">
    <location>
        <begin position="63"/>
        <end position="87"/>
    </location>
</feature>
<protein>
    <submittedName>
        <fullName evidence="2">Uncharacterized protein</fullName>
    </submittedName>
</protein>
<dbReference type="EMBL" id="CAJNNV010001985">
    <property type="protein sequence ID" value="CAE8586262.1"/>
    <property type="molecule type" value="Genomic_DNA"/>
</dbReference>
<organism evidence="2 3">
    <name type="scientific">Polarella glacialis</name>
    <name type="common">Dinoflagellate</name>
    <dbReference type="NCBI Taxonomy" id="89957"/>
    <lineage>
        <taxon>Eukaryota</taxon>
        <taxon>Sar</taxon>
        <taxon>Alveolata</taxon>
        <taxon>Dinophyceae</taxon>
        <taxon>Suessiales</taxon>
        <taxon>Suessiaceae</taxon>
        <taxon>Polarella</taxon>
    </lineage>
</organism>
<gene>
    <name evidence="2" type="ORF">PGLA1383_LOCUS5138</name>
</gene>